<dbReference type="AlphaFoldDB" id="A0A0C2X978"/>
<evidence type="ECO:0000256" key="1">
    <source>
        <dbReference type="ARBA" id="ARBA00000900"/>
    </source>
</evidence>
<feature type="region of interest" description="Disordered" evidence="11">
    <location>
        <begin position="1"/>
        <end position="96"/>
    </location>
</feature>
<dbReference type="EC" id="2.3.2.27" evidence="6"/>
<evidence type="ECO:0000256" key="8">
    <source>
        <dbReference type="ARBA" id="ARBA00022679"/>
    </source>
</evidence>
<feature type="compositionally biased region" description="Low complexity" evidence="11">
    <location>
        <begin position="75"/>
        <end position="96"/>
    </location>
</feature>
<dbReference type="Proteomes" id="UP000054097">
    <property type="component" value="Unassembled WGS sequence"/>
</dbReference>
<dbReference type="Pfam" id="PF04564">
    <property type="entry name" value="U-box"/>
    <property type="match status" value="1"/>
</dbReference>
<dbReference type="PANTHER" id="PTHR13931">
    <property type="entry name" value="UBIQUITINATION FACTOR E4"/>
    <property type="match status" value="1"/>
</dbReference>
<dbReference type="InterPro" id="IPR013083">
    <property type="entry name" value="Znf_RING/FYVE/PHD"/>
</dbReference>
<dbReference type="GO" id="GO:0006511">
    <property type="term" value="P:ubiquitin-dependent protein catabolic process"/>
    <property type="evidence" value="ECO:0007669"/>
    <property type="project" value="InterPro"/>
</dbReference>
<evidence type="ECO:0000256" key="2">
    <source>
        <dbReference type="ARBA" id="ARBA00004123"/>
    </source>
</evidence>
<evidence type="ECO:0000256" key="10">
    <source>
        <dbReference type="ARBA" id="ARBA00023242"/>
    </source>
</evidence>
<proteinExistence type="inferred from homology"/>
<feature type="compositionally biased region" description="Low complexity" evidence="11">
    <location>
        <begin position="26"/>
        <end position="43"/>
    </location>
</feature>
<evidence type="ECO:0000256" key="3">
    <source>
        <dbReference type="ARBA" id="ARBA00004496"/>
    </source>
</evidence>
<sequence length="1156" mass="128896">MSEAPTPQTDAERIRLKRLAKLAGGSSNTPSTSNTPVASNTPTESFAPALAATGNPAPSTSSNTVITQKPVHPLSRTSAGQSQGSQSTPTSPSTARLAAGNNLAKAAARVVQSANPSPRTKQPAAPFAFEKWEEEAIQVVFGVALDKEVAHKGGLVWLKALQEEMIAESPDSPIRANSEIADRLLIGRLELDPEAMSDDQEQVSVLTSLPPNQTTFEYLVDCWKRLNAQRHVTLKKGLQPNDLEKVNALLEKLRDLIISYAGLTLQEPTMFPQPQTGKPLGAEELLPSLYALGTSTSVFSSSGDAGTLLDPGSEVEPFLIDIAKRFDKDGLEDVLGGVVRLVVFSPSLAGGMVHTTATLPMSISPTSWRSSVSALQCLFSIKQIAAMITGLPEWNPPVRDKDTTTGVKNGKEHEVGSILGMVMRLGIFARDWPAVLVGYYKDFDTMTASNREASDATLKSSLSFLRSSLFNIVNSVVRAGPEPREAFLAYVARVVQLNQKRAAMRFKYETQASDSFIHNLNYVLLRLAEPFMDAQYKQLDKIDLRYYEHSSRISLTDLTRINATPPEIEEWENGAGEAGPAPNFVSDVFYLLSAVNHLSTGPISSYISAIGRHVRDIKQQLEMMEKDESWRGGPAQAQVEAALKRGKEEVSKLHATLETIYVAILHDDFTSRCVGFASFVSVWLLRLVDPTKQHPRVTVALPLPEEVPLVFKVQPEYMFDDVVEFWDLMMKYKPTAFEFTGQKEIVDFSVAFLTSAWYITNPYLKSKLVTVLAIGVRPFRKHNQGILGGMLCTHQLSLNHLMMCLMKFYVECEKTGTHTQFYDKFQIRRDISEVMQSVWRDPTHRSVMENFTSNLQEFIKFANRLMNDVTFMLDELLTKLAEIKKLQQEMDRKEEWDALTQEQREDKISKLKSAESIVEPWIIYSREFLALLIEFTGTTKAPFVSGEIVGRLAAMLNYVLDQLAGPRCADLRAKDMDKYGFDPKETLTKVLQIYNNLSGEAAFVEAIASEGRSYRKSLFENALRIARNKVLMTSEELDVFEQFARRVEEVKQAMDEEDIEDFPEEFEDPLMATLMRDPVFLPTSKTTVDMSTIKSHLLSDPTDPFNRVPLKIEDVVPNLELKQRIDAFIAERKSKAAVARLASMEGGPDSTMDTTE</sequence>
<dbReference type="GO" id="GO:0034450">
    <property type="term" value="F:ubiquitin-ubiquitin ligase activity"/>
    <property type="evidence" value="ECO:0007669"/>
    <property type="project" value="InterPro"/>
</dbReference>
<dbReference type="InterPro" id="IPR045132">
    <property type="entry name" value="UBE4"/>
</dbReference>
<keyword evidence="7" id="KW-0963">Cytoplasm</keyword>
<evidence type="ECO:0000313" key="14">
    <source>
        <dbReference type="Proteomes" id="UP000054097"/>
    </source>
</evidence>
<dbReference type="Pfam" id="PF10408">
    <property type="entry name" value="Ufd2P_core"/>
    <property type="match status" value="1"/>
</dbReference>
<organism evidence="13 14">
    <name type="scientific">Serendipita vermifera MAFF 305830</name>
    <dbReference type="NCBI Taxonomy" id="933852"/>
    <lineage>
        <taxon>Eukaryota</taxon>
        <taxon>Fungi</taxon>
        <taxon>Dikarya</taxon>
        <taxon>Basidiomycota</taxon>
        <taxon>Agaricomycotina</taxon>
        <taxon>Agaricomycetes</taxon>
        <taxon>Sebacinales</taxon>
        <taxon>Serendipitaceae</taxon>
        <taxon>Serendipita</taxon>
    </lineage>
</organism>
<evidence type="ECO:0000256" key="6">
    <source>
        <dbReference type="ARBA" id="ARBA00012483"/>
    </source>
</evidence>
<keyword evidence="14" id="KW-1185">Reference proteome</keyword>
<comment type="subcellular location">
    <subcellularLocation>
        <location evidence="3">Cytoplasm</location>
    </subcellularLocation>
    <subcellularLocation>
        <location evidence="2">Nucleus</location>
    </subcellularLocation>
</comment>
<feature type="compositionally biased region" description="Polar residues" evidence="11">
    <location>
        <begin position="56"/>
        <end position="67"/>
    </location>
</feature>
<dbReference type="OrthoDB" id="20295at2759"/>
<keyword evidence="8" id="KW-0808">Transferase</keyword>
<dbReference type="STRING" id="933852.A0A0C2X978"/>
<evidence type="ECO:0000256" key="11">
    <source>
        <dbReference type="SAM" id="MobiDB-lite"/>
    </source>
</evidence>
<reference evidence="14" key="2">
    <citation type="submission" date="2015-01" db="EMBL/GenBank/DDBJ databases">
        <title>Evolutionary Origins and Diversification of the Mycorrhizal Mutualists.</title>
        <authorList>
            <consortium name="DOE Joint Genome Institute"/>
            <consortium name="Mycorrhizal Genomics Consortium"/>
            <person name="Kohler A."/>
            <person name="Kuo A."/>
            <person name="Nagy L.G."/>
            <person name="Floudas D."/>
            <person name="Copeland A."/>
            <person name="Barry K.W."/>
            <person name="Cichocki N."/>
            <person name="Veneault-Fourrey C."/>
            <person name="LaButti K."/>
            <person name="Lindquist E.A."/>
            <person name="Lipzen A."/>
            <person name="Lundell T."/>
            <person name="Morin E."/>
            <person name="Murat C."/>
            <person name="Riley R."/>
            <person name="Ohm R."/>
            <person name="Sun H."/>
            <person name="Tunlid A."/>
            <person name="Henrissat B."/>
            <person name="Grigoriev I.V."/>
            <person name="Hibbett D.S."/>
            <person name="Martin F."/>
        </authorList>
    </citation>
    <scope>NUCLEOTIDE SEQUENCE [LARGE SCALE GENOMIC DNA]</scope>
    <source>
        <strain evidence="14">MAFF 305830</strain>
    </source>
</reference>
<dbReference type="UniPathway" id="UPA00143"/>
<dbReference type="CDD" id="cd16657">
    <property type="entry name" value="RING-Ubox_UBE4A"/>
    <property type="match status" value="1"/>
</dbReference>
<comment type="pathway">
    <text evidence="4">Protein modification; protein ubiquitination.</text>
</comment>
<dbReference type="FunFam" id="3.30.40.10:FF:000055">
    <property type="entry name" value="Ubiquitin conjugation factor e4 a"/>
    <property type="match status" value="1"/>
</dbReference>
<dbReference type="GO" id="GO:0005634">
    <property type="term" value="C:nucleus"/>
    <property type="evidence" value="ECO:0007669"/>
    <property type="project" value="UniProtKB-SubCell"/>
</dbReference>
<evidence type="ECO:0000256" key="4">
    <source>
        <dbReference type="ARBA" id="ARBA00004906"/>
    </source>
</evidence>
<dbReference type="HOGENOM" id="CLU_003224_2_1_1"/>
<feature type="domain" description="U-box" evidence="12">
    <location>
        <begin position="1061"/>
        <end position="1135"/>
    </location>
</feature>
<evidence type="ECO:0000259" key="12">
    <source>
        <dbReference type="PROSITE" id="PS51698"/>
    </source>
</evidence>
<accession>A0A0C2X978</accession>
<comment type="similarity">
    <text evidence="5">Belongs to the ubiquitin conjugation factor E4 family.</text>
</comment>
<evidence type="ECO:0000256" key="7">
    <source>
        <dbReference type="ARBA" id="ARBA00022490"/>
    </source>
</evidence>
<dbReference type="InterPro" id="IPR003613">
    <property type="entry name" value="Ubox_domain"/>
</dbReference>
<dbReference type="Gene3D" id="3.30.40.10">
    <property type="entry name" value="Zinc/RING finger domain, C3HC4 (zinc finger)"/>
    <property type="match status" value="1"/>
</dbReference>
<keyword evidence="10" id="KW-0539">Nucleus</keyword>
<dbReference type="GO" id="GO:0005737">
    <property type="term" value="C:cytoplasm"/>
    <property type="evidence" value="ECO:0007669"/>
    <property type="project" value="UniProtKB-SubCell"/>
</dbReference>
<reference evidence="13 14" key="1">
    <citation type="submission" date="2014-04" db="EMBL/GenBank/DDBJ databases">
        <authorList>
            <consortium name="DOE Joint Genome Institute"/>
            <person name="Kuo A."/>
            <person name="Zuccaro A."/>
            <person name="Kohler A."/>
            <person name="Nagy L.G."/>
            <person name="Floudas D."/>
            <person name="Copeland A."/>
            <person name="Barry K.W."/>
            <person name="Cichocki N."/>
            <person name="Veneault-Fourrey C."/>
            <person name="LaButti K."/>
            <person name="Lindquist E.A."/>
            <person name="Lipzen A."/>
            <person name="Lundell T."/>
            <person name="Morin E."/>
            <person name="Murat C."/>
            <person name="Sun H."/>
            <person name="Tunlid A."/>
            <person name="Henrissat B."/>
            <person name="Grigoriev I.V."/>
            <person name="Hibbett D.S."/>
            <person name="Martin F."/>
            <person name="Nordberg H.P."/>
            <person name="Cantor M.N."/>
            <person name="Hua S.X."/>
        </authorList>
    </citation>
    <scope>NUCLEOTIDE SEQUENCE [LARGE SCALE GENOMIC DNA]</scope>
    <source>
        <strain evidence="13 14">MAFF 305830</strain>
    </source>
</reference>
<dbReference type="PANTHER" id="PTHR13931:SF2">
    <property type="entry name" value="UBIQUITIN CONJUGATION FACTOR E4 B"/>
    <property type="match status" value="1"/>
</dbReference>
<evidence type="ECO:0000256" key="9">
    <source>
        <dbReference type="ARBA" id="ARBA00022786"/>
    </source>
</evidence>
<gene>
    <name evidence="13" type="ORF">M408DRAFT_330974</name>
</gene>
<dbReference type="PROSITE" id="PS51698">
    <property type="entry name" value="U_BOX"/>
    <property type="match status" value="1"/>
</dbReference>
<keyword evidence="9" id="KW-0833">Ubl conjugation pathway</keyword>
<dbReference type="GO" id="GO:0000151">
    <property type="term" value="C:ubiquitin ligase complex"/>
    <property type="evidence" value="ECO:0007669"/>
    <property type="project" value="InterPro"/>
</dbReference>
<dbReference type="SMART" id="SM00504">
    <property type="entry name" value="Ubox"/>
    <property type="match status" value="1"/>
</dbReference>
<dbReference type="EMBL" id="KN824311">
    <property type="protein sequence ID" value="KIM25777.1"/>
    <property type="molecule type" value="Genomic_DNA"/>
</dbReference>
<evidence type="ECO:0000256" key="5">
    <source>
        <dbReference type="ARBA" id="ARBA00007434"/>
    </source>
</evidence>
<name>A0A0C2X978_SERVB</name>
<dbReference type="InterPro" id="IPR019474">
    <property type="entry name" value="Ub_conjug_fac_E4_core"/>
</dbReference>
<dbReference type="GO" id="GO:0000209">
    <property type="term" value="P:protein polyubiquitination"/>
    <property type="evidence" value="ECO:0007669"/>
    <property type="project" value="TreeGrafter"/>
</dbReference>
<evidence type="ECO:0000313" key="13">
    <source>
        <dbReference type="EMBL" id="KIM25777.1"/>
    </source>
</evidence>
<dbReference type="SUPFAM" id="SSF57850">
    <property type="entry name" value="RING/U-box"/>
    <property type="match status" value="1"/>
</dbReference>
<comment type="catalytic activity">
    <reaction evidence="1">
        <text>S-ubiquitinyl-[E2 ubiquitin-conjugating enzyme]-L-cysteine + [acceptor protein]-L-lysine = [E2 ubiquitin-conjugating enzyme]-L-cysteine + N(6)-ubiquitinyl-[acceptor protein]-L-lysine.</text>
        <dbReference type="EC" id="2.3.2.27"/>
    </reaction>
</comment>
<dbReference type="GO" id="GO:0036503">
    <property type="term" value="P:ERAD pathway"/>
    <property type="evidence" value="ECO:0007669"/>
    <property type="project" value="InterPro"/>
</dbReference>
<protein>
    <recommendedName>
        <fullName evidence="6">RING-type E3 ubiquitin transferase</fullName>
        <ecNumber evidence="6">2.3.2.27</ecNumber>
    </recommendedName>
</protein>